<accession>A0ABD3NXX2</accession>
<sequence length="145" mass="15539">MSPVEVSATAAATPETIWKTCFEPMKWESWDPDLKETRDTEVGCKEGATCTFVMNDGNVIPVTLSNVQKNKSLNFSGGLFGGILKFVGKVSISPVDSASSKIEYSFALNGLIGPIISFLKKDDVVGGTQGGLDNMVKLSEEAQKN</sequence>
<proteinExistence type="predicted"/>
<keyword evidence="2" id="KW-1185">Reference proteome</keyword>
<dbReference type="SUPFAM" id="SSF55961">
    <property type="entry name" value="Bet v1-like"/>
    <property type="match status" value="1"/>
</dbReference>
<evidence type="ECO:0000313" key="2">
    <source>
        <dbReference type="Proteomes" id="UP001516023"/>
    </source>
</evidence>
<evidence type="ECO:0008006" key="3">
    <source>
        <dbReference type="Google" id="ProtNLM"/>
    </source>
</evidence>
<dbReference type="Pfam" id="PF10604">
    <property type="entry name" value="Polyketide_cyc2"/>
    <property type="match status" value="1"/>
</dbReference>
<comment type="caution">
    <text evidence="1">The sequence shown here is derived from an EMBL/GenBank/DDBJ whole genome shotgun (WGS) entry which is preliminary data.</text>
</comment>
<dbReference type="InterPro" id="IPR019587">
    <property type="entry name" value="Polyketide_cyclase/dehydratase"/>
</dbReference>
<dbReference type="EMBL" id="JABMIG020000347">
    <property type="protein sequence ID" value="KAL3780529.1"/>
    <property type="molecule type" value="Genomic_DNA"/>
</dbReference>
<organism evidence="1 2">
    <name type="scientific">Cyclotella cryptica</name>
    <dbReference type="NCBI Taxonomy" id="29204"/>
    <lineage>
        <taxon>Eukaryota</taxon>
        <taxon>Sar</taxon>
        <taxon>Stramenopiles</taxon>
        <taxon>Ochrophyta</taxon>
        <taxon>Bacillariophyta</taxon>
        <taxon>Coscinodiscophyceae</taxon>
        <taxon>Thalassiosirophycidae</taxon>
        <taxon>Stephanodiscales</taxon>
        <taxon>Stephanodiscaceae</taxon>
        <taxon>Cyclotella</taxon>
    </lineage>
</organism>
<dbReference type="Gene3D" id="3.30.530.20">
    <property type="match status" value="1"/>
</dbReference>
<dbReference type="Proteomes" id="UP001516023">
    <property type="component" value="Unassembled WGS sequence"/>
</dbReference>
<evidence type="ECO:0000313" key="1">
    <source>
        <dbReference type="EMBL" id="KAL3780529.1"/>
    </source>
</evidence>
<dbReference type="AlphaFoldDB" id="A0ABD3NXX2"/>
<reference evidence="1 2" key="1">
    <citation type="journal article" date="2020" name="G3 (Bethesda)">
        <title>Improved Reference Genome for Cyclotella cryptica CCMP332, a Model for Cell Wall Morphogenesis, Salinity Adaptation, and Lipid Production in Diatoms (Bacillariophyta).</title>
        <authorList>
            <person name="Roberts W.R."/>
            <person name="Downey K.M."/>
            <person name="Ruck E.C."/>
            <person name="Traller J.C."/>
            <person name="Alverson A.J."/>
        </authorList>
    </citation>
    <scope>NUCLEOTIDE SEQUENCE [LARGE SCALE GENOMIC DNA]</scope>
    <source>
        <strain evidence="1 2">CCMP332</strain>
    </source>
</reference>
<dbReference type="InterPro" id="IPR023393">
    <property type="entry name" value="START-like_dom_sf"/>
</dbReference>
<protein>
    <recommendedName>
        <fullName evidence="3">Polyketide cyclase/dehydrase</fullName>
    </recommendedName>
</protein>
<gene>
    <name evidence="1" type="ORF">HJC23_004516</name>
</gene>
<name>A0ABD3NXX2_9STRA</name>